<organism evidence="2 3">
    <name type="scientific">Stylonychia lemnae</name>
    <name type="common">Ciliate</name>
    <dbReference type="NCBI Taxonomy" id="5949"/>
    <lineage>
        <taxon>Eukaryota</taxon>
        <taxon>Sar</taxon>
        <taxon>Alveolata</taxon>
        <taxon>Ciliophora</taxon>
        <taxon>Intramacronucleata</taxon>
        <taxon>Spirotrichea</taxon>
        <taxon>Stichotrichia</taxon>
        <taxon>Sporadotrichida</taxon>
        <taxon>Oxytrichidae</taxon>
        <taxon>Stylonychinae</taxon>
        <taxon>Stylonychia</taxon>
    </lineage>
</organism>
<dbReference type="Proteomes" id="UP000039865">
    <property type="component" value="Unassembled WGS sequence"/>
</dbReference>
<feature type="compositionally biased region" description="Polar residues" evidence="1">
    <location>
        <begin position="532"/>
        <end position="546"/>
    </location>
</feature>
<sequence>MHKYTALALTQHISILKHSSVKSLINQSHRLFSSQMEKLIVQDENEMTETQAQPSVISYISTQNNPNTKKVLLFIQGHQNLQQLYHRIPNDGFFPKIKSNEDYEQADIKKLIALEQYQVLEQIISSIRPNSHQSQPEFIQFLASSLTDKSFEICFILYKKMKELDIEISELVMNFLLFNSAHFAQYKHLCQLLIESTFLDVHIELNTYIKILTTLYLDCDIKFDRSELMQFVTQLFEQDHPDENFSLGTDLLKEYLAHNVDDFKLYRDQIKNNKKNAFINKEQNLDQVQNQYDYEPPQNSVFSSKYAQKLPEDQLKTTSRDKIQYQEGEMPLDQINDFYQRRTDLYKSQINRPQQQLKKFNQKNRKTNYPNYSFKHLNKYQNQQNSGLFVNDGEAQLIIDIGHLKEIDQRPDNIKKLATQLAERIEIMLNQEIDKLSTSEKRQQELEVSGHSIDQNGGRILNQFKIDLTPYTKSEKKEALKSQLDQAQIRDEKFTMETFLNTVKEISSGFKNDFFKKGARDQRTNLNHEKQYMTTQEEGTSDSPSLMQRGYQKLERVGGSNQSSTEGEEDQERKQMLRDEFKENGSINSTNADKNDTEQQQQDNKVANQQNNIDDKGSNITSN</sequence>
<protein>
    <submittedName>
        <fullName evidence="2">Uncharacterized protein</fullName>
    </submittedName>
</protein>
<gene>
    <name evidence="2" type="primary">Contig15443.g16457</name>
    <name evidence="2" type="ORF">STYLEM_106</name>
</gene>
<accession>A0A077ZMH0</accession>
<feature type="compositionally biased region" description="Basic and acidic residues" evidence="1">
    <location>
        <begin position="571"/>
        <end position="583"/>
    </location>
</feature>
<proteinExistence type="predicted"/>
<reference evidence="2 3" key="1">
    <citation type="submission" date="2014-06" db="EMBL/GenBank/DDBJ databases">
        <authorList>
            <person name="Swart Estienne"/>
        </authorList>
    </citation>
    <scope>NUCLEOTIDE SEQUENCE [LARGE SCALE GENOMIC DNA]</scope>
    <source>
        <strain evidence="2 3">130c</strain>
    </source>
</reference>
<feature type="region of interest" description="Disordered" evidence="1">
    <location>
        <begin position="525"/>
        <end position="623"/>
    </location>
</feature>
<name>A0A077ZMH0_STYLE</name>
<dbReference type="EMBL" id="CCKQ01000101">
    <property type="protein sequence ID" value="CDW71167.1"/>
    <property type="molecule type" value="Genomic_DNA"/>
</dbReference>
<evidence type="ECO:0000256" key="1">
    <source>
        <dbReference type="SAM" id="MobiDB-lite"/>
    </source>
</evidence>
<dbReference type="AlphaFoldDB" id="A0A077ZMH0"/>
<dbReference type="OrthoDB" id="10658861at2759"/>
<evidence type="ECO:0000313" key="3">
    <source>
        <dbReference type="Proteomes" id="UP000039865"/>
    </source>
</evidence>
<evidence type="ECO:0000313" key="2">
    <source>
        <dbReference type="EMBL" id="CDW71167.1"/>
    </source>
</evidence>
<dbReference type="InParanoid" id="A0A077ZMH0"/>
<keyword evidence="3" id="KW-1185">Reference proteome</keyword>
<feature type="compositionally biased region" description="Low complexity" evidence="1">
    <location>
        <begin position="599"/>
        <end position="612"/>
    </location>
</feature>